<dbReference type="EMBL" id="ML994618">
    <property type="protein sequence ID" value="KAF2190713.1"/>
    <property type="molecule type" value="Genomic_DNA"/>
</dbReference>
<dbReference type="Proteomes" id="UP000800200">
    <property type="component" value="Unassembled WGS sequence"/>
</dbReference>
<dbReference type="AlphaFoldDB" id="A0A6A6EHD3"/>
<evidence type="ECO:0000313" key="2">
    <source>
        <dbReference type="Proteomes" id="UP000800200"/>
    </source>
</evidence>
<proteinExistence type="predicted"/>
<dbReference type="OrthoDB" id="5372703at2759"/>
<accession>A0A6A6EHD3</accession>
<sequence>MDLVANNAPALKRTSLRRSIALSEAGTERTQRSSNTTVIYRHKNLAAVEIYMHAKPPDYIQAAIDRIINAEVSKERRSELRIIAQELRDGCLKNVDDALAPPRKRQQQSAALISALSL</sequence>
<gene>
    <name evidence="1" type="ORF">K469DRAFT_697946</name>
</gene>
<evidence type="ECO:0000313" key="1">
    <source>
        <dbReference type="EMBL" id="KAF2190713.1"/>
    </source>
</evidence>
<reference evidence="1" key="1">
    <citation type="journal article" date="2020" name="Stud. Mycol.">
        <title>101 Dothideomycetes genomes: a test case for predicting lifestyles and emergence of pathogens.</title>
        <authorList>
            <person name="Haridas S."/>
            <person name="Albert R."/>
            <person name="Binder M."/>
            <person name="Bloem J."/>
            <person name="Labutti K."/>
            <person name="Salamov A."/>
            <person name="Andreopoulos B."/>
            <person name="Baker S."/>
            <person name="Barry K."/>
            <person name="Bills G."/>
            <person name="Bluhm B."/>
            <person name="Cannon C."/>
            <person name="Castanera R."/>
            <person name="Culley D."/>
            <person name="Daum C."/>
            <person name="Ezra D."/>
            <person name="Gonzalez J."/>
            <person name="Henrissat B."/>
            <person name="Kuo A."/>
            <person name="Liang C."/>
            <person name="Lipzen A."/>
            <person name="Lutzoni F."/>
            <person name="Magnuson J."/>
            <person name="Mondo S."/>
            <person name="Nolan M."/>
            <person name="Ohm R."/>
            <person name="Pangilinan J."/>
            <person name="Park H.-J."/>
            <person name="Ramirez L."/>
            <person name="Alfaro M."/>
            <person name="Sun H."/>
            <person name="Tritt A."/>
            <person name="Yoshinaga Y."/>
            <person name="Zwiers L.-H."/>
            <person name="Turgeon B."/>
            <person name="Goodwin S."/>
            <person name="Spatafora J."/>
            <person name="Crous P."/>
            <person name="Grigoriev I."/>
        </authorList>
    </citation>
    <scope>NUCLEOTIDE SEQUENCE</scope>
    <source>
        <strain evidence="1">CBS 207.26</strain>
    </source>
</reference>
<name>A0A6A6EHD3_9PEZI</name>
<keyword evidence="2" id="KW-1185">Reference proteome</keyword>
<organism evidence="1 2">
    <name type="scientific">Zopfia rhizophila CBS 207.26</name>
    <dbReference type="NCBI Taxonomy" id="1314779"/>
    <lineage>
        <taxon>Eukaryota</taxon>
        <taxon>Fungi</taxon>
        <taxon>Dikarya</taxon>
        <taxon>Ascomycota</taxon>
        <taxon>Pezizomycotina</taxon>
        <taxon>Dothideomycetes</taxon>
        <taxon>Dothideomycetes incertae sedis</taxon>
        <taxon>Zopfiaceae</taxon>
        <taxon>Zopfia</taxon>
    </lineage>
</organism>
<protein>
    <submittedName>
        <fullName evidence="1">Uncharacterized protein</fullName>
    </submittedName>
</protein>